<feature type="compositionally biased region" description="Acidic residues" evidence="1">
    <location>
        <begin position="295"/>
        <end position="313"/>
    </location>
</feature>
<feature type="region of interest" description="Disordered" evidence="1">
    <location>
        <begin position="270"/>
        <end position="317"/>
    </location>
</feature>
<feature type="compositionally biased region" description="Polar residues" evidence="1">
    <location>
        <begin position="72"/>
        <end position="92"/>
    </location>
</feature>
<feature type="compositionally biased region" description="Polar residues" evidence="1">
    <location>
        <begin position="227"/>
        <end position="238"/>
    </location>
</feature>
<name>M2Q9V3_CERS8</name>
<gene>
    <name evidence="2" type="ORF">CERSUDRAFT_107981</name>
</gene>
<dbReference type="HOGENOM" id="CLU_441440_0_0_1"/>
<feature type="region of interest" description="Disordered" evidence="1">
    <location>
        <begin position="62"/>
        <end position="244"/>
    </location>
</feature>
<protein>
    <submittedName>
        <fullName evidence="2">Uncharacterized protein</fullName>
    </submittedName>
</protein>
<feature type="compositionally biased region" description="Low complexity" evidence="1">
    <location>
        <begin position="458"/>
        <end position="473"/>
    </location>
</feature>
<feature type="region of interest" description="Disordered" evidence="1">
    <location>
        <begin position="431"/>
        <end position="619"/>
    </location>
</feature>
<feature type="compositionally biased region" description="Low complexity" evidence="1">
    <location>
        <begin position="574"/>
        <end position="597"/>
    </location>
</feature>
<organism evidence="2 3">
    <name type="scientific">Ceriporiopsis subvermispora (strain B)</name>
    <name type="common">White-rot fungus</name>
    <name type="synonym">Gelatoporia subvermispora</name>
    <dbReference type="NCBI Taxonomy" id="914234"/>
    <lineage>
        <taxon>Eukaryota</taxon>
        <taxon>Fungi</taxon>
        <taxon>Dikarya</taxon>
        <taxon>Basidiomycota</taxon>
        <taxon>Agaricomycotina</taxon>
        <taxon>Agaricomycetes</taxon>
        <taxon>Polyporales</taxon>
        <taxon>Gelatoporiaceae</taxon>
        <taxon>Gelatoporia</taxon>
    </lineage>
</organism>
<sequence length="619" mass="66873">MPKASNTRSSSTQRLTKVKCRDLTWGAVCSLARRYNVPVSEDKDSMIEQLFAHRNTISFSVQRDRSGRAAATDNTTLQREGLSNETRPQSQAETRDKDYNPRKELLLRKALGTPRKEDDSPSMPPPEVPGSLHSLKQTPAPSSPRRSMGSQSTDSGLTLVGADTSGPVAGPSRRRVRYSLESSKGSESRPGNGPLAKPSQSTPHPMRFLAGASAFNQRAVPAPSESEPGSSKLASPSGNAAACPVPALLPPIDIPVRKARAQGEVICAPEQRGANGDDEHGLHDHENYPTFGDEDHLEEDDGGKSESDDEDPFAEFLPYQYPPSGLDENDPEWLWTLSAQLQGERKILEKKLAETRRLLNDVIGDAAMLSTKLKGERKVWQLLIQDLGKDAGLRFVKYLSSKMWDFTAYDSDAFDNEELVYEPWDGIPNLGLADEHKSPSCPSSLGKRGRDDSESSDIEASSSDASSLSSSSSRSHKRARFDETSGKSGKRSSSGARVPQFTDASTSPGPSFLPAAETIPQMKRRSTPSVRPQALASTLGHPSADQGEIVRNCATDKGKGRAQPLSPPHEAQTASDARALSAGSASSTGHASVLPPRSRARPSRAKYVMYGGEKQHLSP</sequence>
<accession>M2Q9V3</accession>
<dbReference type="Proteomes" id="UP000016930">
    <property type="component" value="Unassembled WGS sequence"/>
</dbReference>
<feature type="compositionally biased region" description="Basic and acidic residues" evidence="1">
    <location>
        <begin position="275"/>
        <end position="287"/>
    </location>
</feature>
<evidence type="ECO:0000313" key="2">
    <source>
        <dbReference type="EMBL" id="EMD33673.1"/>
    </source>
</evidence>
<evidence type="ECO:0000256" key="1">
    <source>
        <dbReference type="SAM" id="MobiDB-lite"/>
    </source>
</evidence>
<dbReference type="OrthoDB" id="2756326at2759"/>
<keyword evidence="3" id="KW-1185">Reference proteome</keyword>
<proteinExistence type="predicted"/>
<feature type="compositionally biased region" description="Polar residues" evidence="1">
    <location>
        <begin position="134"/>
        <end position="156"/>
    </location>
</feature>
<reference evidence="2 3" key="1">
    <citation type="journal article" date="2012" name="Proc. Natl. Acad. Sci. U.S.A.">
        <title>Comparative genomics of Ceriporiopsis subvermispora and Phanerochaete chrysosporium provide insight into selective ligninolysis.</title>
        <authorList>
            <person name="Fernandez-Fueyo E."/>
            <person name="Ruiz-Duenas F.J."/>
            <person name="Ferreira P."/>
            <person name="Floudas D."/>
            <person name="Hibbett D.S."/>
            <person name="Canessa P."/>
            <person name="Larrondo L.F."/>
            <person name="James T.Y."/>
            <person name="Seelenfreund D."/>
            <person name="Lobos S."/>
            <person name="Polanco R."/>
            <person name="Tello M."/>
            <person name="Honda Y."/>
            <person name="Watanabe T."/>
            <person name="Watanabe T."/>
            <person name="Ryu J.S."/>
            <person name="Kubicek C.P."/>
            <person name="Schmoll M."/>
            <person name="Gaskell J."/>
            <person name="Hammel K.E."/>
            <person name="St John F.J."/>
            <person name="Vanden Wymelenberg A."/>
            <person name="Sabat G."/>
            <person name="Splinter BonDurant S."/>
            <person name="Syed K."/>
            <person name="Yadav J.S."/>
            <person name="Doddapaneni H."/>
            <person name="Subramanian V."/>
            <person name="Lavin J.L."/>
            <person name="Oguiza J.A."/>
            <person name="Perez G."/>
            <person name="Pisabarro A.G."/>
            <person name="Ramirez L."/>
            <person name="Santoyo F."/>
            <person name="Master E."/>
            <person name="Coutinho P.M."/>
            <person name="Henrissat B."/>
            <person name="Lombard V."/>
            <person name="Magnuson J.K."/>
            <person name="Kuees U."/>
            <person name="Hori C."/>
            <person name="Igarashi K."/>
            <person name="Samejima M."/>
            <person name="Held B.W."/>
            <person name="Barry K.W."/>
            <person name="LaButti K.M."/>
            <person name="Lapidus A."/>
            <person name="Lindquist E.A."/>
            <person name="Lucas S.M."/>
            <person name="Riley R."/>
            <person name="Salamov A.A."/>
            <person name="Hoffmeister D."/>
            <person name="Schwenk D."/>
            <person name="Hadar Y."/>
            <person name="Yarden O."/>
            <person name="de Vries R.P."/>
            <person name="Wiebenga A."/>
            <person name="Stenlid J."/>
            <person name="Eastwood D."/>
            <person name="Grigoriev I.V."/>
            <person name="Berka R.M."/>
            <person name="Blanchette R.A."/>
            <person name="Kersten P."/>
            <person name="Martinez A.T."/>
            <person name="Vicuna R."/>
            <person name="Cullen D."/>
        </authorList>
    </citation>
    <scope>NUCLEOTIDE SEQUENCE [LARGE SCALE GENOMIC DNA]</scope>
    <source>
        <strain evidence="2 3">B</strain>
    </source>
</reference>
<feature type="compositionally biased region" description="Basic and acidic residues" evidence="1">
    <location>
        <begin position="93"/>
        <end position="107"/>
    </location>
</feature>
<dbReference type="EMBL" id="KB445805">
    <property type="protein sequence ID" value="EMD33673.1"/>
    <property type="molecule type" value="Genomic_DNA"/>
</dbReference>
<evidence type="ECO:0000313" key="3">
    <source>
        <dbReference type="Proteomes" id="UP000016930"/>
    </source>
</evidence>
<dbReference type="AlphaFoldDB" id="M2Q9V3"/>